<sequence>MISAWYLHKAWQEAEFKYGEVKTGETVRDDFGGFEVIGLKIGCTPNANIEGSVRDAIPVGVSNSSNRASYDVKRLAKALTDNSFNFKYPAAEKATGSWDESNKLGQGGFGDVYKVGGRNIVLDWCRCYSFEGSRGFPPLDCWHKT</sequence>
<dbReference type="Proteomes" id="UP000245207">
    <property type="component" value="Unassembled WGS sequence"/>
</dbReference>
<reference evidence="1 2" key="1">
    <citation type="journal article" date="2018" name="Mol. Plant">
        <title>The genome of Artemisia annua provides insight into the evolution of Asteraceae family and artemisinin biosynthesis.</title>
        <authorList>
            <person name="Shen Q."/>
            <person name="Zhang L."/>
            <person name="Liao Z."/>
            <person name="Wang S."/>
            <person name="Yan T."/>
            <person name="Shi P."/>
            <person name="Liu M."/>
            <person name="Fu X."/>
            <person name="Pan Q."/>
            <person name="Wang Y."/>
            <person name="Lv Z."/>
            <person name="Lu X."/>
            <person name="Zhang F."/>
            <person name="Jiang W."/>
            <person name="Ma Y."/>
            <person name="Chen M."/>
            <person name="Hao X."/>
            <person name="Li L."/>
            <person name="Tang Y."/>
            <person name="Lv G."/>
            <person name="Zhou Y."/>
            <person name="Sun X."/>
            <person name="Brodelius P.E."/>
            <person name="Rose J.K.C."/>
            <person name="Tang K."/>
        </authorList>
    </citation>
    <scope>NUCLEOTIDE SEQUENCE [LARGE SCALE GENOMIC DNA]</scope>
    <source>
        <strain evidence="2">cv. Huhao1</strain>
        <tissue evidence="1">Leaf</tissue>
    </source>
</reference>
<gene>
    <name evidence="1" type="ORF">CTI12_AA464920</name>
</gene>
<evidence type="ECO:0000313" key="1">
    <source>
        <dbReference type="EMBL" id="PWA51307.1"/>
    </source>
</evidence>
<evidence type="ECO:0000313" key="2">
    <source>
        <dbReference type="Proteomes" id="UP000245207"/>
    </source>
</evidence>
<dbReference type="AlphaFoldDB" id="A0A2U1LQN4"/>
<dbReference type="STRING" id="35608.A0A2U1LQN4"/>
<dbReference type="OrthoDB" id="1002445at2759"/>
<accession>A0A2U1LQN4</accession>
<name>A0A2U1LQN4_ARTAN</name>
<proteinExistence type="predicted"/>
<dbReference type="EMBL" id="PKPP01008201">
    <property type="protein sequence ID" value="PWA51307.1"/>
    <property type="molecule type" value="Genomic_DNA"/>
</dbReference>
<protein>
    <submittedName>
        <fullName evidence="1">Gnk2-like domain-containing protein</fullName>
    </submittedName>
</protein>
<organism evidence="1 2">
    <name type="scientific">Artemisia annua</name>
    <name type="common">Sweet wormwood</name>
    <dbReference type="NCBI Taxonomy" id="35608"/>
    <lineage>
        <taxon>Eukaryota</taxon>
        <taxon>Viridiplantae</taxon>
        <taxon>Streptophyta</taxon>
        <taxon>Embryophyta</taxon>
        <taxon>Tracheophyta</taxon>
        <taxon>Spermatophyta</taxon>
        <taxon>Magnoliopsida</taxon>
        <taxon>eudicotyledons</taxon>
        <taxon>Gunneridae</taxon>
        <taxon>Pentapetalae</taxon>
        <taxon>asterids</taxon>
        <taxon>campanulids</taxon>
        <taxon>Asterales</taxon>
        <taxon>Asteraceae</taxon>
        <taxon>Asteroideae</taxon>
        <taxon>Anthemideae</taxon>
        <taxon>Artemisiinae</taxon>
        <taxon>Artemisia</taxon>
    </lineage>
</organism>
<dbReference type="Gene3D" id="3.30.200.20">
    <property type="entry name" value="Phosphorylase Kinase, domain 1"/>
    <property type="match status" value="1"/>
</dbReference>
<keyword evidence="2" id="KW-1185">Reference proteome</keyword>
<comment type="caution">
    <text evidence="1">The sequence shown here is derived from an EMBL/GenBank/DDBJ whole genome shotgun (WGS) entry which is preliminary data.</text>
</comment>